<reference evidence="1" key="1">
    <citation type="journal article" date="2005" name="Environ. Microbiol.">
        <title>Genetic and functional properties of uncultivated thermophilic crenarchaeotes from a subsurface gold mine as revealed by analysis of genome fragments.</title>
        <authorList>
            <person name="Nunoura T."/>
            <person name="Hirayama H."/>
            <person name="Takami H."/>
            <person name="Oida H."/>
            <person name="Nishi S."/>
            <person name="Shimamura S."/>
            <person name="Suzuki Y."/>
            <person name="Inagaki F."/>
            <person name="Takai K."/>
            <person name="Nealson K.H."/>
            <person name="Horikoshi K."/>
        </authorList>
    </citation>
    <scope>NUCLEOTIDE SEQUENCE</scope>
</reference>
<dbReference type="EMBL" id="AP011801">
    <property type="protein sequence ID" value="BAL58708.1"/>
    <property type="molecule type" value="Genomic_DNA"/>
</dbReference>
<proteinExistence type="predicted"/>
<dbReference type="AlphaFoldDB" id="H5SRJ1"/>
<organism evidence="1">
    <name type="scientific">Acetithermum autotrophicum</name>
    <dbReference type="NCBI Taxonomy" id="1446466"/>
    <lineage>
        <taxon>Bacteria</taxon>
        <taxon>Candidatus Bipolaricaulota</taxon>
        <taxon>Candidatus Acetithermum</taxon>
    </lineage>
</organism>
<sequence>MNTDPEAYKTIKVPAWVYINAKEAELALMRKGVSRLPNSVLQPTKCPICKADLNSRKIDDTGKEYLHCPNCGYTQPKFEGSMEGVALGTAIGMGLVHLLNTLFGNGHQTKPEVGTG</sequence>
<evidence type="ECO:0000313" key="1">
    <source>
        <dbReference type="EMBL" id="BAL58708.1"/>
    </source>
</evidence>
<reference evidence="1" key="2">
    <citation type="journal article" date="2012" name="PLoS ONE">
        <title>A Deeply Branching Thermophilic Bacterium with an Ancient Acetyl-CoA Pathway Dominates a Subsurface Ecosystem.</title>
        <authorList>
            <person name="Takami H."/>
            <person name="Noguchi H."/>
            <person name="Takaki Y."/>
            <person name="Uchiyama I."/>
            <person name="Toyoda A."/>
            <person name="Nishi S."/>
            <person name="Chee G.-J."/>
            <person name="Arai W."/>
            <person name="Nunoura T."/>
            <person name="Itoh T."/>
            <person name="Hattori M."/>
            <person name="Takai K."/>
        </authorList>
    </citation>
    <scope>NUCLEOTIDE SEQUENCE</scope>
</reference>
<accession>H5SRJ1</accession>
<gene>
    <name evidence="1" type="ORF">HGMM_OP2C256</name>
</gene>
<name>H5SRJ1_ACEAU</name>
<protein>
    <submittedName>
        <fullName evidence="1">Uncharacterized protein</fullName>
    </submittedName>
</protein>